<dbReference type="PANTHER" id="PTHR23113:SF363">
    <property type="entry name" value="PROTEIN SON OF SEVENLESS"/>
    <property type="match status" value="1"/>
</dbReference>
<sequence>MTTGLQGENSYDFYSEENSAKWKGLLTAALKKVLEQVHPSLGAREEALEYIESLCLRLLAMLCAKPIPISVQDVEYRVQSTFPTPIDKWALKEAQEALDRGKKKAVLQLPVDKIHNLLQKELLLYKVDATVSLFLVAVLEYISADILKLVGNYAKNIKHMEITYQDVQISMKVDKPTSMALMDMFYQDDGASSLNETPIMVSTASRTSLTYEEVVRELITSEKAYLKELHMLIKVFREEIIKLNPAAQDIEKIFSNIMDIYELTYTLSGSLEDVIEMAQDQMPYIGSCFEELAEAAEFDVYIKYARDVTSPQCRDTLNALLSRPDVQTTLATAGQGMRLALRYYLPALLTAPVWHCFSYLDYIKLLRGLSPSSEDRETLTQVEGLLKPLQIALGNCVPTQSLSRSCATLPQVRARRQAALLKIHELEKIVENWDSKDLGQCCNEFVREDVLVKVSSSKRLTERRVFLFDGLMILCKPNSRRQSSAQHNDCRLKERYFIRKVEIIDHPDAEELKYSFEISPRQAPSVVLCAKSQEEKNSWMADLVMLNNRSMLERVLDSILSDIERKHPLKLPPPELYKFAEPDSKDNIVLEQRENGGVPLIKGATLYKLVERLTYHIYADPKFVRTFLTTFRSFCSPQELLDLLIERFQIPDPSLVYEQDCCDTDKMQKNNQREDWKKYRKEYCQPVQFRVLNVLKHWVDHHFYDFERDPNLLAKLQAFLDSVNGKSMRKWVDSVIKIVQRKMENDNQRHIKFAFDEPPPPIERHINCTEEEYGILTLHPIEIARQLTILEFDLYRTIKPSELVGSVWTKRDKETSSPNLLRMIKHTTNFTRWLEKNIVEAENFEERVAILNRVIEIMISLNEINNFNGVLAIVSATGSASVHRLKFTFANLTQQNRRALEECRADDHLKKYQEKLRSINPPCVPFLGMYLTNILHIEEGNPDFLPNTQLINFFKRRKVAEITGEIQQYQNQPYCFSVEQSIRHFLENLNPFKDMNDNDISNYLYQKSLEIEPRDTKLVPKFPRKWPHLSLKSPGTKTMRAAGRNVPSAVANTINQTLSSTLKGDENKTDEQVKSENDFSVFAPVNLGTGQNSPTLSPVSPAASNSIMNWFNHTRSPSVSSIMSTTSFRPSRTDSITSQHVSTTRYSHASQSSVIAASSAGGTGSPGGPHSPASPGPHVTPTSTVAGVAVGEPASPRPPPTPPPPPPPLPPRRRRDSVEVGSPQQSKQAPTAPLLPPREMPPPLPPPAASSLIGSGRDSSPPPPPLPPRREPGPSPTGGSAGHAHLPPHPIIGHAGTLPRLNPTHTSQLHMRRHASAAGRSAAQAGAGGHVKVQHNGGTSIPPLAPPNISPRYSKDPNSSGSSAGTPQLPPRSAVRSADLTVGTMFQYPNTTTT</sequence>
<feature type="domain" description="Ras-GEF" evidence="5">
    <location>
        <begin position="779"/>
        <end position="1014"/>
    </location>
</feature>
<dbReference type="PROSITE" id="PS00720">
    <property type="entry name" value="RASGEF"/>
    <property type="match status" value="1"/>
</dbReference>
<dbReference type="PROSITE" id="PS50009">
    <property type="entry name" value="RASGEF_CAT"/>
    <property type="match status" value="1"/>
</dbReference>
<dbReference type="InterPro" id="IPR001895">
    <property type="entry name" value="RASGEF_cat_dom"/>
</dbReference>
<dbReference type="InterPro" id="IPR019804">
    <property type="entry name" value="Ras_G-nucl-exch_fac_CS"/>
</dbReference>
<keyword evidence="9" id="KW-1185">Reference proteome</keyword>
<feature type="compositionally biased region" description="Polar residues" evidence="3">
    <location>
        <begin position="1128"/>
        <end position="1146"/>
    </location>
</feature>
<dbReference type="Gene3D" id="1.20.870.10">
    <property type="entry name" value="Son of sevenless (SoS) protein Chain: S domain 1"/>
    <property type="match status" value="1"/>
</dbReference>
<dbReference type="InterPro" id="IPR055251">
    <property type="entry name" value="SOS1_NGEF_PH"/>
</dbReference>
<organism evidence="8 9">
    <name type="scientific">Acanthoscelides obtectus</name>
    <name type="common">Bean weevil</name>
    <name type="synonym">Bruchus obtectus</name>
    <dbReference type="NCBI Taxonomy" id="200917"/>
    <lineage>
        <taxon>Eukaryota</taxon>
        <taxon>Metazoa</taxon>
        <taxon>Ecdysozoa</taxon>
        <taxon>Arthropoda</taxon>
        <taxon>Hexapoda</taxon>
        <taxon>Insecta</taxon>
        <taxon>Pterygota</taxon>
        <taxon>Neoptera</taxon>
        <taxon>Endopterygota</taxon>
        <taxon>Coleoptera</taxon>
        <taxon>Polyphaga</taxon>
        <taxon>Cucujiformia</taxon>
        <taxon>Chrysomeloidea</taxon>
        <taxon>Chrysomelidae</taxon>
        <taxon>Bruchinae</taxon>
        <taxon>Bruchini</taxon>
        <taxon>Acanthoscelides</taxon>
    </lineage>
</organism>
<dbReference type="CDD" id="cd22914">
    <property type="entry name" value="HFD_SOS1_rpt1"/>
    <property type="match status" value="1"/>
</dbReference>
<dbReference type="GO" id="GO:0003677">
    <property type="term" value="F:DNA binding"/>
    <property type="evidence" value="ECO:0007669"/>
    <property type="project" value="InterPro"/>
</dbReference>
<dbReference type="CDD" id="cd06224">
    <property type="entry name" value="REM"/>
    <property type="match status" value="1"/>
</dbReference>
<feature type="domain" description="DH" evidence="6">
    <location>
        <begin position="210"/>
        <end position="396"/>
    </location>
</feature>
<evidence type="ECO:0000256" key="3">
    <source>
        <dbReference type="SAM" id="MobiDB-lite"/>
    </source>
</evidence>
<dbReference type="CDD" id="cd00160">
    <property type="entry name" value="RhoGEF"/>
    <property type="match status" value="1"/>
</dbReference>
<dbReference type="Proteomes" id="UP001152888">
    <property type="component" value="Unassembled WGS sequence"/>
</dbReference>
<evidence type="ECO:0000256" key="1">
    <source>
        <dbReference type="ARBA" id="ARBA00022658"/>
    </source>
</evidence>
<dbReference type="PRINTS" id="PR00620">
    <property type="entry name" value="HISTONEH2A"/>
</dbReference>
<comment type="caution">
    <text evidence="8">The sequence shown here is derived from an EMBL/GenBank/DDBJ whole genome shotgun (WGS) entry which is preliminary data.</text>
</comment>
<evidence type="ECO:0000259" key="5">
    <source>
        <dbReference type="PROSITE" id="PS50009"/>
    </source>
</evidence>
<dbReference type="EMBL" id="CAKOFQ010006786">
    <property type="protein sequence ID" value="CAH1971502.1"/>
    <property type="molecule type" value="Genomic_DNA"/>
</dbReference>
<gene>
    <name evidence="8" type="ORF">ACAOBT_LOCUS9443</name>
</gene>
<dbReference type="Gene3D" id="1.10.20.10">
    <property type="entry name" value="Histone, subunit A"/>
    <property type="match status" value="1"/>
</dbReference>
<dbReference type="SUPFAM" id="SSF48366">
    <property type="entry name" value="Ras GEF"/>
    <property type="match status" value="1"/>
</dbReference>
<dbReference type="InterPro" id="IPR035899">
    <property type="entry name" value="DBL_dom_sf"/>
</dbReference>
<dbReference type="GO" id="GO:0000786">
    <property type="term" value="C:nucleosome"/>
    <property type="evidence" value="ECO:0007669"/>
    <property type="project" value="InterPro"/>
</dbReference>
<dbReference type="PROSITE" id="PS50010">
    <property type="entry name" value="DH_2"/>
    <property type="match status" value="1"/>
</dbReference>
<dbReference type="Pfam" id="PF22697">
    <property type="entry name" value="SOS1_NGEF_PH"/>
    <property type="match status" value="1"/>
</dbReference>
<proteinExistence type="predicted"/>
<protein>
    <recommendedName>
        <fullName evidence="10">Protein son of sevenless</fullName>
    </recommendedName>
</protein>
<dbReference type="InterPro" id="IPR000219">
    <property type="entry name" value="DH_dom"/>
</dbReference>
<dbReference type="InterPro" id="IPR002119">
    <property type="entry name" value="Histone_H2A"/>
</dbReference>
<evidence type="ECO:0000256" key="2">
    <source>
        <dbReference type="PROSITE-ProRule" id="PRU00168"/>
    </source>
</evidence>
<dbReference type="SMART" id="SM00325">
    <property type="entry name" value="RhoGEF"/>
    <property type="match status" value="1"/>
</dbReference>
<dbReference type="SUPFAM" id="SSF50729">
    <property type="entry name" value="PH domain-like"/>
    <property type="match status" value="1"/>
</dbReference>
<feature type="compositionally biased region" description="Pro residues" evidence="3">
    <location>
        <begin position="1233"/>
        <end position="1248"/>
    </location>
</feature>
<dbReference type="InterPro" id="IPR008937">
    <property type="entry name" value="Ras-like_GEF"/>
</dbReference>
<evidence type="ECO:0000259" key="4">
    <source>
        <dbReference type="PROSITE" id="PS50003"/>
    </source>
</evidence>
<feature type="region of interest" description="Disordered" evidence="3">
    <location>
        <begin position="1117"/>
        <end position="1394"/>
    </location>
</feature>
<keyword evidence="1 2" id="KW-0344">Guanine-nucleotide releasing factor</keyword>
<dbReference type="Pfam" id="PF00618">
    <property type="entry name" value="RasGEF_N"/>
    <property type="match status" value="1"/>
</dbReference>
<dbReference type="PANTHER" id="PTHR23113">
    <property type="entry name" value="GUANINE NUCLEOTIDE EXCHANGE FACTOR"/>
    <property type="match status" value="1"/>
</dbReference>
<reference evidence="8" key="1">
    <citation type="submission" date="2022-03" db="EMBL/GenBank/DDBJ databases">
        <authorList>
            <person name="Sayadi A."/>
        </authorList>
    </citation>
    <scope>NUCLEOTIDE SEQUENCE</scope>
</reference>
<dbReference type="PROSITE" id="PS50212">
    <property type="entry name" value="RASGEF_NTER"/>
    <property type="match status" value="1"/>
</dbReference>
<feature type="compositionally biased region" description="Low complexity" evidence="3">
    <location>
        <begin position="1316"/>
        <end position="1325"/>
    </location>
</feature>
<dbReference type="CDD" id="cd00155">
    <property type="entry name" value="RasGEF"/>
    <property type="match status" value="1"/>
</dbReference>
<dbReference type="InterPro" id="IPR011993">
    <property type="entry name" value="PH-like_dom_sf"/>
</dbReference>
<dbReference type="GO" id="GO:0046982">
    <property type="term" value="F:protein heterodimerization activity"/>
    <property type="evidence" value="ECO:0007669"/>
    <property type="project" value="InterPro"/>
</dbReference>
<dbReference type="SUPFAM" id="SSF48065">
    <property type="entry name" value="DBL homology domain (DH-domain)"/>
    <property type="match status" value="1"/>
</dbReference>
<dbReference type="Pfam" id="PF00617">
    <property type="entry name" value="RasGEF"/>
    <property type="match status" value="1"/>
</dbReference>
<dbReference type="GO" id="GO:0007265">
    <property type="term" value="P:Ras protein signal transduction"/>
    <property type="evidence" value="ECO:0007669"/>
    <property type="project" value="TreeGrafter"/>
</dbReference>
<dbReference type="Gene3D" id="6.10.250.3060">
    <property type="match status" value="1"/>
</dbReference>
<dbReference type="Pfam" id="PF00621">
    <property type="entry name" value="RhoGEF"/>
    <property type="match status" value="1"/>
</dbReference>
<accession>A0A9P0KAQ1</accession>
<evidence type="ECO:0000259" key="7">
    <source>
        <dbReference type="PROSITE" id="PS50212"/>
    </source>
</evidence>
<dbReference type="InterPro" id="IPR000651">
    <property type="entry name" value="Ras-like_Gua-exchang_fac_N"/>
</dbReference>
<dbReference type="InterPro" id="IPR023578">
    <property type="entry name" value="Ras_GEF_dom_sf"/>
</dbReference>
<dbReference type="SUPFAM" id="SSF47113">
    <property type="entry name" value="Histone-fold"/>
    <property type="match status" value="1"/>
</dbReference>
<feature type="compositionally biased region" description="Low complexity" evidence="3">
    <location>
        <begin position="1168"/>
        <end position="1177"/>
    </location>
</feature>
<feature type="compositionally biased region" description="Polar residues" evidence="3">
    <location>
        <begin position="1356"/>
        <end position="1366"/>
    </location>
</feature>
<feature type="domain" description="N-terminal Ras-GEF" evidence="7">
    <location>
        <begin position="597"/>
        <end position="743"/>
    </location>
</feature>
<feature type="compositionally biased region" description="Pro residues" evidence="3">
    <location>
        <begin position="1195"/>
        <end position="1210"/>
    </location>
</feature>
<dbReference type="PROSITE" id="PS50003">
    <property type="entry name" value="PH_DOMAIN"/>
    <property type="match status" value="1"/>
</dbReference>
<evidence type="ECO:0008006" key="10">
    <source>
        <dbReference type="Google" id="ProtNLM"/>
    </source>
</evidence>
<dbReference type="Gene3D" id="2.30.29.30">
    <property type="entry name" value="Pleckstrin-homology domain (PH domain)/Phosphotyrosine-binding domain (PTB)"/>
    <property type="match status" value="1"/>
</dbReference>
<dbReference type="InterPro" id="IPR001849">
    <property type="entry name" value="PH_domain"/>
</dbReference>
<dbReference type="OrthoDB" id="546434at2759"/>
<dbReference type="GO" id="GO:0030527">
    <property type="term" value="F:structural constituent of chromatin"/>
    <property type="evidence" value="ECO:0007669"/>
    <property type="project" value="InterPro"/>
</dbReference>
<feature type="compositionally biased region" description="Low complexity" evidence="3">
    <location>
        <begin position="1147"/>
        <end position="1160"/>
    </location>
</feature>
<feature type="domain" description="PH" evidence="4">
    <location>
        <begin position="444"/>
        <end position="548"/>
    </location>
</feature>
<dbReference type="SMART" id="SM00414">
    <property type="entry name" value="H2A"/>
    <property type="match status" value="1"/>
</dbReference>
<dbReference type="InterPro" id="IPR009072">
    <property type="entry name" value="Histone-fold"/>
</dbReference>
<dbReference type="Gene3D" id="1.20.900.10">
    <property type="entry name" value="Dbl homology (DH) domain"/>
    <property type="match status" value="1"/>
</dbReference>
<name>A0A9P0KAQ1_ACAOB</name>
<dbReference type="Gene3D" id="1.10.840.10">
    <property type="entry name" value="Ras guanine-nucleotide exchange factors catalytic domain"/>
    <property type="match status" value="1"/>
</dbReference>
<feature type="compositionally biased region" description="Low complexity" evidence="3">
    <location>
        <begin position="1117"/>
        <end position="1127"/>
    </location>
</feature>
<dbReference type="CDD" id="cd01261">
    <property type="entry name" value="PH_SOS"/>
    <property type="match status" value="1"/>
</dbReference>
<dbReference type="SMART" id="SM00233">
    <property type="entry name" value="PH"/>
    <property type="match status" value="1"/>
</dbReference>
<evidence type="ECO:0000259" key="6">
    <source>
        <dbReference type="PROSITE" id="PS50010"/>
    </source>
</evidence>
<dbReference type="SMART" id="SM00229">
    <property type="entry name" value="RasGEFN"/>
    <property type="match status" value="1"/>
</dbReference>
<dbReference type="InterPro" id="IPR036964">
    <property type="entry name" value="RASGEF_cat_dom_sf"/>
</dbReference>
<dbReference type="FunFam" id="1.10.20.10:FF:000029">
    <property type="entry name" value="son of sevenless homolog 1 isoform X1"/>
    <property type="match status" value="1"/>
</dbReference>
<evidence type="ECO:0000313" key="9">
    <source>
        <dbReference type="Proteomes" id="UP001152888"/>
    </source>
</evidence>
<dbReference type="CDD" id="cd22915">
    <property type="entry name" value="HFD_SOS1_rpt2"/>
    <property type="match status" value="1"/>
</dbReference>
<dbReference type="SMART" id="SM00147">
    <property type="entry name" value="RasGEF"/>
    <property type="match status" value="1"/>
</dbReference>
<dbReference type="GO" id="GO:0005886">
    <property type="term" value="C:plasma membrane"/>
    <property type="evidence" value="ECO:0007669"/>
    <property type="project" value="TreeGrafter"/>
</dbReference>
<evidence type="ECO:0000313" key="8">
    <source>
        <dbReference type="EMBL" id="CAH1971502.1"/>
    </source>
</evidence>
<dbReference type="GO" id="GO:0005085">
    <property type="term" value="F:guanyl-nucleotide exchange factor activity"/>
    <property type="evidence" value="ECO:0007669"/>
    <property type="project" value="UniProtKB-KW"/>
</dbReference>